<dbReference type="Gene3D" id="1.10.1660.10">
    <property type="match status" value="1"/>
</dbReference>
<dbReference type="GO" id="GO:0006355">
    <property type="term" value="P:regulation of DNA-templated transcription"/>
    <property type="evidence" value="ECO:0007669"/>
    <property type="project" value="InterPro"/>
</dbReference>
<dbReference type="Pfam" id="PF13411">
    <property type="entry name" value="MerR_1"/>
    <property type="match status" value="1"/>
</dbReference>
<accession>A0A7C5EMJ1</accession>
<dbReference type="InterPro" id="IPR000551">
    <property type="entry name" value="MerR-type_HTH_dom"/>
</dbReference>
<reference evidence="4" key="1">
    <citation type="journal article" date="2020" name="mSystems">
        <title>Genome- and Community-Level Interaction Insights into Carbon Utilization and Element Cycling Functions of Hydrothermarchaeota in Hydrothermal Sediment.</title>
        <authorList>
            <person name="Zhou Z."/>
            <person name="Liu Y."/>
            <person name="Xu W."/>
            <person name="Pan J."/>
            <person name="Luo Z.H."/>
            <person name="Li M."/>
        </authorList>
    </citation>
    <scope>NUCLEOTIDE SEQUENCE [LARGE SCALE GENOMIC DNA]</scope>
    <source>
        <strain evidence="4">SpSt-853</strain>
    </source>
</reference>
<feature type="coiled-coil region" evidence="1">
    <location>
        <begin position="94"/>
        <end position="132"/>
    </location>
</feature>
<proteinExistence type="predicted"/>
<name>A0A7C5EMJ1_9BACT</name>
<keyword evidence="1" id="KW-0175">Coiled coil</keyword>
<gene>
    <name evidence="4" type="ORF">ENW48_07550</name>
</gene>
<dbReference type="AlphaFoldDB" id="A0A7C5EMJ1"/>
<protein>
    <submittedName>
        <fullName evidence="4">MerR family transcriptional regulator</fullName>
    </submittedName>
</protein>
<feature type="region of interest" description="Disordered" evidence="2">
    <location>
        <begin position="1"/>
        <end position="22"/>
    </location>
</feature>
<evidence type="ECO:0000256" key="1">
    <source>
        <dbReference type="SAM" id="Coils"/>
    </source>
</evidence>
<dbReference type="SUPFAM" id="SSF46955">
    <property type="entry name" value="Putative DNA-binding domain"/>
    <property type="match status" value="1"/>
</dbReference>
<dbReference type="InterPro" id="IPR009061">
    <property type="entry name" value="DNA-bd_dom_put_sf"/>
</dbReference>
<evidence type="ECO:0000256" key="2">
    <source>
        <dbReference type="SAM" id="MobiDB-lite"/>
    </source>
</evidence>
<organism evidence="4">
    <name type="scientific">Desulfobacca acetoxidans</name>
    <dbReference type="NCBI Taxonomy" id="60893"/>
    <lineage>
        <taxon>Bacteria</taxon>
        <taxon>Pseudomonadati</taxon>
        <taxon>Thermodesulfobacteriota</taxon>
        <taxon>Desulfobaccia</taxon>
        <taxon>Desulfobaccales</taxon>
        <taxon>Desulfobaccaceae</taxon>
        <taxon>Desulfobacca</taxon>
    </lineage>
</organism>
<sequence length="138" mass="15826">MKDAAPLPEGGDSMAKYPQAPGKPGPPLFTRMVAAQLARVSLEFLSLCEAQDLLRPRELAGGEPGYSFEDIQRLVLIRRFHDLLGLDLEAVEVVLHLREQVLYLRARMEEMERRFTLKEKELLEEIESLRRRLAVLQE</sequence>
<evidence type="ECO:0000313" key="4">
    <source>
        <dbReference type="EMBL" id="HGZ12057.1"/>
    </source>
</evidence>
<dbReference type="GO" id="GO:0003677">
    <property type="term" value="F:DNA binding"/>
    <property type="evidence" value="ECO:0007669"/>
    <property type="project" value="InterPro"/>
</dbReference>
<dbReference type="EMBL" id="DTKJ01000055">
    <property type="protein sequence ID" value="HGZ12057.1"/>
    <property type="molecule type" value="Genomic_DNA"/>
</dbReference>
<feature type="domain" description="HTH merR-type" evidence="3">
    <location>
        <begin position="35"/>
        <end position="95"/>
    </location>
</feature>
<evidence type="ECO:0000259" key="3">
    <source>
        <dbReference type="Pfam" id="PF13411"/>
    </source>
</evidence>
<comment type="caution">
    <text evidence="4">The sequence shown here is derived from an EMBL/GenBank/DDBJ whole genome shotgun (WGS) entry which is preliminary data.</text>
</comment>